<keyword evidence="1" id="KW-1133">Transmembrane helix</keyword>
<evidence type="ECO:0000313" key="2">
    <source>
        <dbReference type="EMBL" id="MFG6463845.1"/>
    </source>
</evidence>
<comment type="caution">
    <text evidence="2">The sequence shown here is derived from an EMBL/GenBank/DDBJ whole genome shotgun (WGS) entry which is preliminary data.</text>
</comment>
<evidence type="ECO:0000256" key="1">
    <source>
        <dbReference type="SAM" id="Phobius"/>
    </source>
</evidence>
<organism evidence="2 3">
    <name type="scientific">Pelomonas lactea</name>
    <dbReference type="NCBI Taxonomy" id="3299030"/>
    <lineage>
        <taxon>Bacteria</taxon>
        <taxon>Pseudomonadati</taxon>
        <taxon>Pseudomonadota</taxon>
        <taxon>Betaproteobacteria</taxon>
        <taxon>Burkholderiales</taxon>
        <taxon>Sphaerotilaceae</taxon>
        <taxon>Roseateles</taxon>
    </lineage>
</organism>
<keyword evidence="3" id="KW-1185">Reference proteome</keyword>
<dbReference type="Proteomes" id="UP001606302">
    <property type="component" value="Unassembled WGS sequence"/>
</dbReference>
<name>A0ABW7GQ15_9BURK</name>
<dbReference type="EMBL" id="JBIGHX010000008">
    <property type="protein sequence ID" value="MFG6463845.1"/>
    <property type="molecule type" value="Genomic_DNA"/>
</dbReference>
<proteinExistence type="predicted"/>
<protein>
    <recommendedName>
        <fullName evidence="4">DUF4229 domain-containing protein</fullName>
    </recommendedName>
</protein>
<keyword evidence="1" id="KW-0472">Membrane</keyword>
<sequence>MSLLRLLFRWFLLLVGAVIGLGFFLFAVLAFVLILLASLLTGRKPNLQFRVNQNPWARRRPASQAEAGDVVDIEAREVKEPAPLPLQPPRH</sequence>
<keyword evidence="1" id="KW-0812">Transmembrane</keyword>
<evidence type="ECO:0008006" key="4">
    <source>
        <dbReference type="Google" id="ProtNLM"/>
    </source>
</evidence>
<accession>A0ABW7GQ15</accession>
<dbReference type="RefSeq" id="WP_394513048.1">
    <property type="nucleotide sequence ID" value="NZ_JBIGHX010000008.1"/>
</dbReference>
<gene>
    <name evidence="2" type="ORF">ACG04Q_19880</name>
</gene>
<reference evidence="2 3" key="1">
    <citation type="submission" date="2024-08" db="EMBL/GenBank/DDBJ databases">
        <authorList>
            <person name="Lu H."/>
        </authorList>
    </citation>
    <scope>NUCLEOTIDE SEQUENCE [LARGE SCALE GENOMIC DNA]</scope>
    <source>
        <strain evidence="2 3">DXS20W</strain>
    </source>
</reference>
<feature type="transmembrane region" description="Helical" evidence="1">
    <location>
        <begin position="12"/>
        <end position="40"/>
    </location>
</feature>
<evidence type="ECO:0000313" key="3">
    <source>
        <dbReference type="Proteomes" id="UP001606302"/>
    </source>
</evidence>